<comment type="similarity">
    <text evidence="4">Belongs to the oligopeptide OPT transporter family.</text>
</comment>
<evidence type="ECO:0000256" key="2">
    <source>
        <dbReference type="ARBA" id="ARBA00003969"/>
    </source>
</evidence>
<evidence type="ECO:0000259" key="21">
    <source>
        <dbReference type="Pfam" id="PF17801"/>
    </source>
</evidence>
<feature type="transmembrane region" description="Helical" evidence="19">
    <location>
        <begin position="297"/>
        <end position="318"/>
    </location>
</feature>
<keyword evidence="15 17" id="KW-1015">Disulfide bond</keyword>
<keyword evidence="12" id="KW-0653">Protein transport</keyword>
<feature type="transmembrane region" description="Helical" evidence="19">
    <location>
        <begin position="410"/>
        <end position="431"/>
    </location>
</feature>
<evidence type="ECO:0000256" key="19">
    <source>
        <dbReference type="SAM" id="Phobius"/>
    </source>
</evidence>
<dbReference type="GO" id="GO:0016020">
    <property type="term" value="C:membrane"/>
    <property type="evidence" value="ECO:0007669"/>
    <property type="project" value="UniProtKB-SubCell"/>
</dbReference>
<evidence type="ECO:0000256" key="18">
    <source>
        <dbReference type="SAM" id="MobiDB-lite"/>
    </source>
</evidence>
<reference evidence="22 23" key="1">
    <citation type="submission" date="2016-09" db="EMBL/GenBank/DDBJ databases">
        <title>Aspergillus awamori IFM 58123T.</title>
        <authorList>
            <person name="Kusuya Y."/>
            <person name="Shimizu M."/>
            <person name="Takahashi H."/>
            <person name="Yaguchi T."/>
        </authorList>
    </citation>
    <scope>NUCLEOTIDE SEQUENCE [LARGE SCALE GENOMIC DNA]</scope>
    <source>
        <strain evidence="22 23">IFM 58123</strain>
    </source>
</reference>
<evidence type="ECO:0000256" key="8">
    <source>
        <dbReference type="ARBA" id="ARBA00022692"/>
    </source>
</evidence>
<feature type="region of interest" description="Disordered" evidence="18">
    <location>
        <begin position="1"/>
        <end position="20"/>
    </location>
</feature>
<dbReference type="Gene3D" id="2.60.40.1180">
    <property type="entry name" value="Golgi alpha-mannosidase II"/>
    <property type="match status" value="1"/>
</dbReference>
<dbReference type="Pfam" id="PF16499">
    <property type="entry name" value="Melibiase_2"/>
    <property type="match status" value="2"/>
</dbReference>
<dbReference type="Proteomes" id="UP000286921">
    <property type="component" value="Unassembled WGS sequence"/>
</dbReference>
<keyword evidence="16 17" id="KW-0326">Glycosidase</keyword>
<evidence type="ECO:0000256" key="16">
    <source>
        <dbReference type="ARBA" id="ARBA00023295"/>
    </source>
</evidence>
<dbReference type="InterPro" id="IPR008030">
    <property type="entry name" value="NmrA-like"/>
</dbReference>
<organism evidence="22 23">
    <name type="scientific">Aspergillus awamori</name>
    <name type="common">Black koji mold</name>
    <dbReference type="NCBI Taxonomy" id="105351"/>
    <lineage>
        <taxon>Eukaryota</taxon>
        <taxon>Fungi</taxon>
        <taxon>Dikarya</taxon>
        <taxon>Ascomycota</taxon>
        <taxon>Pezizomycotina</taxon>
        <taxon>Eurotiomycetes</taxon>
        <taxon>Eurotiomycetidae</taxon>
        <taxon>Eurotiales</taxon>
        <taxon>Aspergillaceae</taxon>
        <taxon>Aspergillus</taxon>
    </lineage>
</organism>
<dbReference type="SUPFAM" id="SSF51445">
    <property type="entry name" value="(Trans)glycosidases"/>
    <property type="match status" value="1"/>
</dbReference>
<feature type="transmembrane region" description="Helical" evidence="19">
    <location>
        <begin position="330"/>
        <end position="351"/>
    </location>
</feature>
<feature type="transmembrane region" description="Helical" evidence="19">
    <location>
        <begin position="260"/>
        <end position="277"/>
    </location>
</feature>
<keyword evidence="9" id="KW-0732">Signal</keyword>
<dbReference type="Pfam" id="PF05368">
    <property type="entry name" value="NmrA"/>
    <property type="match status" value="1"/>
</dbReference>
<dbReference type="PROSITE" id="PS00512">
    <property type="entry name" value="ALPHA_GALACTOSIDASE"/>
    <property type="match status" value="1"/>
</dbReference>
<dbReference type="InterPro" id="IPR041233">
    <property type="entry name" value="Melibiase_C"/>
</dbReference>
<dbReference type="NCBIfam" id="TIGR00728">
    <property type="entry name" value="OPT_sfam"/>
    <property type="match status" value="1"/>
</dbReference>
<dbReference type="EC" id="3.2.1.22" evidence="6 17"/>
<feature type="domain" description="Alpha galactosidase C-terminal" evidence="21">
    <location>
        <begin position="1435"/>
        <end position="1519"/>
    </location>
</feature>
<evidence type="ECO:0000256" key="3">
    <source>
        <dbReference type="ARBA" id="ARBA00004141"/>
    </source>
</evidence>
<name>A0A401KFT6_ASPAW</name>
<dbReference type="Gene3D" id="3.20.20.70">
    <property type="entry name" value="Aldolase class I"/>
    <property type="match status" value="1"/>
</dbReference>
<feature type="domain" description="NmrA-like" evidence="20">
    <location>
        <begin position="777"/>
        <end position="1034"/>
    </location>
</feature>
<dbReference type="InterPro" id="IPR004648">
    <property type="entry name" value="Oligpept_transpt"/>
</dbReference>
<evidence type="ECO:0000256" key="10">
    <source>
        <dbReference type="ARBA" id="ARBA00022801"/>
    </source>
</evidence>
<comment type="similarity">
    <text evidence="5 17">Belongs to the glycosyl hydrolase 27 family.</text>
</comment>
<evidence type="ECO:0000256" key="13">
    <source>
        <dbReference type="ARBA" id="ARBA00022989"/>
    </source>
</evidence>
<feature type="transmembrane region" description="Helical" evidence="19">
    <location>
        <begin position="467"/>
        <end position="485"/>
    </location>
</feature>
<feature type="transmembrane region" description="Helical" evidence="19">
    <location>
        <begin position="206"/>
        <end position="225"/>
    </location>
</feature>
<dbReference type="GO" id="GO:0035673">
    <property type="term" value="F:oligopeptide transmembrane transporter activity"/>
    <property type="evidence" value="ECO:0007669"/>
    <property type="project" value="InterPro"/>
</dbReference>
<dbReference type="GO" id="GO:0004557">
    <property type="term" value="F:alpha-galactosidase activity"/>
    <property type="evidence" value="ECO:0007669"/>
    <property type="project" value="UniProtKB-EC"/>
</dbReference>
<dbReference type="Pfam" id="PF17801">
    <property type="entry name" value="Melibiase_C"/>
    <property type="match status" value="1"/>
</dbReference>
<accession>A0A401KFT6</accession>
<evidence type="ECO:0000256" key="6">
    <source>
        <dbReference type="ARBA" id="ARBA00012755"/>
    </source>
</evidence>
<comment type="caution">
    <text evidence="22">The sequence shown here is derived from an EMBL/GenBank/DDBJ whole genome shotgun (WGS) entry which is preliminary data.</text>
</comment>
<feature type="transmembrane region" description="Helical" evidence="19">
    <location>
        <begin position="645"/>
        <end position="663"/>
    </location>
</feature>
<evidence type="ECO:0000313" key="23">
    <source>
        <dbReference type="Proteomes" id="UP000286921"/>
    </source>
</evidence>
<comment type="subcellular location">
    <subcellularLocation>
        <location evidence="3">Membrane</location>
        <topology evidence="3">Multi-pass membrane protein</topology>
    </subcellularLocation>
</comment>
<evidence type="ECO:0000256" key="9">
    <source>
        <dbReference type="ARBA" id="ARBA00022729"/>
    </source>
</evidence>
<sequence>MADEVTDSPVSTPMEEVNEKKDDLLVKETADIHDVEVAPGFVAEADLKGDYKDLPIGEGIVPDDNDEFIDPRLKDYPIPLVAKTVDLRNDPTEPILTFRFWVLSTFWVLVGCALSTFYYFKPYYNTITSYAIQLLSWGMGDAMARYLPTRQFSFFGWKWSMNPGPWNAKEHALIVVAYWGSCYTAIGMGPLSAIELYYGEKLNAGWSMFFLLASQMIGYGFAGLFRDILVRPPKMYYPGVLPNVALFNAMHRNPSVTKKALKYFAIIASITFVYEWLPELIFPLLGSLPLICWFGHGNWKAFILGSGTYGFGILDLSLDWNYITFMYPYYTPLWSSMNQCIFVIFCIWILYPAIYFTNTMNAQNFAPMDTDTYTANGSTYDVSAIVGSNLEVNRTALAEYGSPYWAPSYVFYWFWTFAALTASMTYAILWYGKSGWEDFKNAWNNKRSDYDDPYLKLMSFQKRVPHWWYLSLLGICAVIAIAQGYEGNMKLSAWGLIVICLFSFVFTWPNGILWAVANTQVGMGSFSDLLAGAMFPGKPTAVLSAYTYGYCVLEQNLNLISDYKFGFYMKIPEREMFWGQVWGTLLGPFINYGFMQLIVDRERPYLIGQRSSEAWDAVQTRTYYSNSIIWGILGPKEFFGERYPWVYYSFLVGAGAVFVTWLVQKWKPRWNLEHWFNPTLMFYGGTLFPMYPTTNFFMSFLACILFMGILPRYFPVWWRKYNYLTGVGLDCGTQLMTLVCIFIINLPNLSFPSWWGNDPNATDRCFPPADLPPISMKIVLLGSTGQIGQSILRALLTKTSHQVVQLIAPQSESTARSINKNFTAEQQGRLTTESVDLLSCSADDLVPYLANVEIIISALNGKALQAQSKLQDAGAKAGVKRFYPSEYGMHHVYRPPGDEVGYLHPMWTTKSAANEACLHHPAIKSGSMTYTLIGCGDFYNQSREETWCPWTNPKASEYTLHILGDADATIDFTHIDDLGDFIVETIKHPERSENRTLNFVSDRISYNEIARLLEKYSRKEVKKTVYPMSLMDDVWKDKEKVPAEVRGKGAFPDDFWILVKGMQGAGRFWRPPGEVHNGEFEMEGRTFEWYLRVPAAALVRPDGVGRTPALGWNSWNAYSCDIDADKIVTAANEVVNLGLKDLGYEYINIDDCWSIKSGRNTTTKRIIPDPDKFPNGISGVADQVHALGLKLGIYSSAGLTTCAGYPASLGYEEIDAQSFAEWGIDYLKYDNCGVPTNLTDQYTYCVPDSTDGSNYPNGTCVNLTDAAPQGYDWATSTTAKRYQRMRDALLSVNRTILYSLCDWGQADVNAWGNATGNSWRMSGDITATWSRIAEIANENSFLMNYANFWGYPDPDMLEVGNGNLTLPENRAHFALWAMMKAPLIIGTPLDSIDTSHLAILSNKPLLTFHQDAVIGRPAYPYKWGYNPDWTFDPEHPAEYWSGPTSSGEVFVLMLNSEGEVKTRSAVWEEVPELKDRGTKKNSKEKKGFKVTDAWTGKDLGCVKDKYEVKLQAHDVAVLVVGGEC</sequence>
<dbReference type="Gene3D" id="3.90.25.10">
    <property type="entry name" value="UDP-galactose 4-epimerase, domain 1"/>
    <property type="match status" value="1"/>
</dbReference>
<dbReference type="InterPro" id="IPR013780">
    <property type="entry name" value="Glyco_hydro_b"/>
</dbReference>
<evidence type="ECO:0000259" key="20">
    <source>
        <dbReference type="Pfam" id="PF05368"/>
    </source>
</evidence>
<dbReference type="InterPro" id="IPR000111">
    <property type="entry name" value="Glyco_hydro_27/36_CS"/>
</dbReference>
<keyword evidence="10 17" id="KW-0378">Hydrolase</keyword>
<dbReference type="PRINTS" id="PR00740">
    <property type="entry name" value="GLHYDRLASE27"/>
</dbReference>
<dbReference type="InterPro" id="IPR004813">
    <property type="entry name" value="OPT"/>
</dbReference>
<evidence type="ECO:0000256" key="5">
    <source>
        <dbReference type="ARBA" id="ARBA00009743"/>
    </source>
</evidence>
<dbReference type="InterPro" id="IPR002241">
    <property type="entry name" value="Glyco_hydro_27"/>
</dbReference>
<gene>
    <name evidence="22" type="ORF">AAWM_01032</name>
</gene>
<dbReference type="Gene3D" id="3.40.50.720">
    <property type="entry name" value="NAD(P)-binding Rossmann-like Domain"/>
    <property type="match status" value="1"/>
</dbReference>
<dbReference type="InterPro" id="IPR017853">
    <property type="entry name" value="GH"/>
</dbReference>
<evidence type="ECO:0000256" key="4">
    <source>
        <dbReference type="ARBA" id="ARBA00008807"/>
    </source>
</evidence>
<dbReference type="GO" id="GO:0005975">
    <property type="term" value="P:carbohydrate metabolic process"/>
    <property type="evidence" value="ECO:0007669"/>
    <property type="project" value="InterPro"/>
</dbReference>
<evidence type="ECO:0000256" key="17">
    <source>
        <dbReference type="RuleBase" id="RU361168"/>
    </source>
</evidence>
<evidence type="ECO:0000256" key="11">
    <source>
        <dbReference type="ARBA" id="ARBA00022856"/>
    </source>
</evidence>
<feature type="transmembrane region" description="Helical" evidence="19">
    <location>
        <begin position="697"/>
        <end position="714"/>
    </location>
</feature>
<feature type="transmembrane region" description="Helical" evidence="19">
    <location>
        <begin position="491"/>
        <end position="517"/>
    </location>
</feature>
<evidence type="ECO:0000256" key="14">
    <source>
        <dbReference type="ARBA" id="ARBA00023136"/>
    </source>
</evidence>
<dbReference type="SUPFAM" id="SSF51735">
    <property type="entry name" value="NAD(P)-binding Rossmann-fold domains"/>
    <property type="match status" value="1"/>
</dbReference>
<keyword evidence="8 19" id="KW-0812">Transmembrane</keyword>
<keyword evidence="23" id="KW-1185">Reference proteome</keyword>
<keyword evidence="7" id="KW-0813">Transport</keyword>
<dbReference type="InterPro" id="IPR036291">
    <property type="entry name" value="NAD(P)-bd_dom_sf"/>
</dbReference>
<evidence type="ECO:0000313" key="22">
    <source>
        <dbReference type="EMBL" id="GCB18147.1"/>
    </source>
</evidence>
<evidence type="ECO:0000256" key="12">
    <source>
        <dbReference type="ARBA" id="ARBA00022927"/>
    </source>
</evidence>
<keyword evidence="14 19" id="KW-0472">Membrane</keyword>
<evidence type="ECO:0000256" key="15">
    <source>
        <dbReference type="ARBA" id="ARBA00023157"/>
    </source>
</evidence>
<dbReference type="InterPro" id="IPR013785">
    <property type="entry name" value="Aldolase_TIM"/>
</dbReference>
<feature type="transmembrane region" description="Helical" evidence="19">
    <location>
        <begin position="168"/>
        <end position="186"/>
    </location>
</feature>
<comment type="function">
    <text evidence="2">Hydrolyzes a variety of simple alpha-D-galactoside as well as more complex molecules such as oligosaccharides and polysaccharides.</text>
</comment>
<dbReference type="SUPFAM" id="SSF51011">
    <property type="entry name" value="Glycosyl hydrolase domain"/>
    <property type="match status" value="1"/>
</dbReference>
<dbReference type="GO" id="GO:0015031">
    <property type="term" value="P:protein transport"/>
    <property type="evidence" value="ECO:0007669"/>
    <property type="project" value="UniProtKB-KW"/>
</dbReference>
<dbReference type="CDD" id="cd14792">
    <property type="entry name" value="GH27"/>
    <property type="match status" value="1"/>
</dbReference>
<dbReference type="EMBL" id="BDHI01000001">
    <property type="protein sequence ID" value="GCB18147.1"/>
    <property type="molecule type" value="Genomic_DNA"/>
</dbReference>
<evidence type="ECO:0000256" key="7">
    <source>
        <dbReference type="ARBA" id="ARBA00022448"/>
    </source>
</evidence>
<keyword evidence="13 19" id="KW-1133">Transmembrane helix</keyword>
<dbReference type="PANTHER" id="PTHR22601">
    <property type="entry name" value="ISP4 LIKE PROTEIN"/>
    <property type="match status" value="1"/>
</dbReference>
<proteinExistence type="inferred from homology"/>
<keyword evidence="11" id="KW-0571">Peptide transport</keyword>
<evidence type="ECO:0000256" key="1">
    <source>
        <dbReference type="ARBA" id="ARBA00001255"/>
    </source>
</evidence>
<comment type="catalytic activity">
    <reaction evidence="1 17">
        <text>Hydrolysis of terminal, non-reducing alpha-D-galactose residues in alpha-D-galactosides, including galactose oligosaccharides, galactomannans and galactolipids.</text>
        <dbReference type="EC" id="3.2.1.22"/>
    </reaction>
</comment>
<dbReference type="Pfam" id="PF03169">
    <property type="entry name" value="OPT"/>
    <property type="match status" value="1"/>
</dbReference>
<feature type="transmembrane region" description="Helical" evidence="19">
    <location>
        <begin position="98"/>
        <end position="120"/>
    </location>
</feature>
<protein>
    <recommendedName>
        <fullName evidence="6 17">Alpha-galactosidase</fullName>
        <ecNumber evidence="6 17">3.2.1.22</ecNumber>
    </recommendedName>
    <alternativeName>
        <fullName evidence="17">Melibiase</fullName>
    </alternativeName>
</protein>